<keyword evidence="3" id="KW-1185">Reference proteome</keyword>
<accession>A0ABN3J6N9</accession>
<dbReference type="RefSeq" id="WP_344599854.1">
    <property type="nucleotide sequence ID" value="NZ_BAAATK010000003.1"/>
</dbReference>
<sequence length="383" mass="42616">MSELHESASSAEDRASALDVGRRFDSQKMTDAEHEAVVAAGEQLAEYAGGIWILISGEFTSDDHEVGTEGQIREMLYRAFDYPGDRPHPGLRLNVLLDSPGGSLDSAYTTALYLSAYSGDVRVFVPGRAKSASTLLAIGADRLYLSVFGELGPLDTQLPDPRNPANHLSALDCYQSVDYVRDFGIRTMKEMLPTLISKTGRRISVSDLLQRSQDFAIGAIGPMLHSVSALDFGGWGRSLRIGEYYAKRLLSNRVEGVDSDLVSDIARQLVFNYTHHLFPIDYHEARRINLPVELMDEEVYDRADEVVRCCRRKNYVNFMSEEQRNKMPASYQASKSFSREFLDGGAGMSERTQAQAGRARRARSQPPPPPPPPPPSPRLRKKQ</sequence>
<protein>
    <recommendedName>
        <fullName evidence="4">Serine dehydrogenase proteinase</fullName>
    </recommendedName>
</protein>
<dbReference type="PANTHER" id="PTHR35984:SF1">
    <property type="entry name" value="PERIPLASMIC SERINE PROTEASE"/>
    <property type="match status" value="1"/>
</dbReference>
<dbReference type="SUPFAM" id="SSF52096">
    <property type="entry name" value="ClpP/crotonase"/>
    <property type="match status" value="1"/>
</dbReference>
<reference evidence="2 3" key="1">
    <citation type="journal article" date="2019" name="Int. J. Syst. Evol. Microbiol.">
        <title>The Global Catalogue of Microorganisms (GCM) 10K type strain sequencing project: providing services to taxonomists for standard genome sequencing and annotation.</title>
        <authorList>
            <consortium name="The Broad Institute Genomics Platform"/>
            <consortium name="The Broad Institute Genome Sequencing Center for Infectious Disease"/>
            <person name="Wu L."/>
            <person name="Ma J."/>
        </authorList>
    </citation>
    <scope>NUCLEOTIDE SEQUENCE [LARGE SCALE GENOMIC DNA]</scope>
    <source>
        <strain evidence="2 3">JCM 6922</strain>
    </source>
</reference>
<dbReference type="Proteomes" id="UP001500460">
    <property type="component" value="Unassembled WGS sequence"/>
</dbReference>
<evidence type="ECO:0000256" key="1">
    <source>
        <dbReference type="SAM" id="MobiDB-lite"/>
    </source>
</evidence>
<dbReference type="EMBL" id="BAAATK010000003">
    <property type="protein sequence ID" value="GAA2423390.1"/>
    <property type="molecule type" value="Genomic_DNA"/>
</dbReference>
<feature type="compositionally biased region" description="Pro residues" evidence="1">
    <location>
        <begin position="365"/>
        <end position="377"/>
    </location>
</feature>
<comment type="caution">
    <text evidence="2">The sequence shown here is derived from an EMBL/GenBank/DDBJ whole genome shotgun (WGS) entry which is preliminary data.</text>
</comment>
<dbReference type="PANTHER" id="PTHR35984">
    <property type="entry name" value="PERIPLASMIC SERINE PROTEASE"/>
    <property type="match status" value="1"/>
</dbReference>
<evidence type="ECO:0000313" key="2">
    <source>
        <dbReference type="EMBL" id="GAA2423390.1"/>
    </source>
</evidence>
<evidence type="ECO:0008006" key="4">
    <source>
        <dbReference type="Google" id="ProtNLM"/>
    </source>
</evidence>
<gene>
    <name evidence="2" type="ORF">GCM10010421_07060</name>
</gene>
<feature type="region of interest" description="Disordered" evidence="1">
    <location>
        <begin position="341"/>
        <end position="383"/>
    </location>
</feature>
<organism evidence="2 3">
    <name type="scientific">Streptomyces glaucus</name>
    <dbReference type="NCBI Taxonomy" id="284029"/>
    <lineage>
        <taxon>Bacteria</taxon>
        <taxon>Bacillati</taxon>
        <taxon>Actinomycetota</taxon>
        <taxon>Actinomycetes</taxon>
        <taxon>Kitasatosporales</taxon>
        <taxon>Streptomycetaceae</taxon>
        <taxon>Streptomyces</taxon>
    </lineage>
</organism>
<dbReference type="Gene3D" id="3.90.226.10">
    <property type="entry name" value="2-enoyl-CoA Hydratase, Chain A, domain 1"/>
    <property type="match status" value="1"/>
</dbReference>
<name>A0ABN3J6N9_9ACTN</name>
<proteinExistence type="predicted"/>
<dbReference type="InterPro" id="IPR029045">
    <property type="entry name" value="ClpP/crotonase-like_dom_sf"/>
</dbReference>
<dbReference type="InterPro" id="IPR002825">
    <property type="entry name" value="Pept_S49_ser-pept_pro"/>
</dbReference>
<evidence type="ECO:0000313" key="3">
    <source>
        <dbReference type="Proteomes" id="UP001500460"/>
    </source>
</evidence>